<dbReference type="AlphaFoldDB" id="A0A0C9X1Y4"/>
<gene>
    <name evidence="2" type="ORF">K443DRAFT_309910</name>
</gene>
<organism evidence="2 3">
    <name type="scientific">Laccaria amethystina LaAM-08-1</name>
    <dbReference type="NCBI Taxonomy" id="1095629"/>
    <lineage>
        <taxon>Eukaryota</taxon>
        <taxon>Fungi</taxon>
        <taxon>Dikarya</taxon>
        <taxon>Basidiomycota</taxon>
        <taxon>Agaricomycotina</taxon>
        <taxon>Agaricomycetes</taxon>
        <taxon>Agaricomycetidae</taxon>
        <taxon>Agaricales</taxon>
        <taxon>Agaricineae</taxon>
        <taxon>Hydnangiaceae</taxon>
        <taxon>Laccaria</taxon>
    </lineage>
</organism>
<evidence type="ECO:0000256" key="1">
    <source>
        <dbReference type="SAM" id="MobiDB-lite"/>
    </source>
</evidence>
<evidence type="ECO:0000313" key="2">
    <source>
        <dbReference type="EMBL" id="KIK06135.1"/>
    </source>
</evidence>
<dbReference type="Proteomes" id="UP000054477">
    <property type="component" value="Unassembled WGS sequence"/>
</dbReference>
<sequence>MLGKTSRITGMMMMTTNITPGKVMKKRKVDATTSGGSLPKSDGKQGNSKIPIRYSSPTRTTTKKMGIVSTKRRVMETQSKTMLENVQDEMTPIVEDHIGCRKVLVSGKVTMMIITVDDSAFSGRMSTLVDTHVSLGFSCSASRSNPRVFLSDFDAVFHPPLSRRSDFPSTCDFAC</sequence>
<evidence type="ECO:0000313" key="3">
    <source>
        <dbReference type="Proteomes" id="UP000054477"/>
    </source>
</evidence>
<keyword evidence="3" id="KW-1185">Reference proteome</keyword>
<proteinExistence type="predicted"/>
<accession>A0A0C9X1Y4</accession>
<reference evidence="2 3" key="1">
    <citation type="submission" date="2014-04" db="EMBL/GenBank/DDBJ databases">
        <authorList>
            <consortium name="DOE Joint Genome Institute"/>
            <person name="Kuo A."/>
            <person name="Kohler A."/>
            <person name="Nagy L.G."/>
            <person name="Floudas D."/>
            <person name="Copeland A."/>
            <person name="Barry K.W."/>
            <person name="Cichocki N."/>
            <person name="Veneault-Fourrey C."/>
            <person name="LaButti K."/>
            <person name="Lindquist E.A."/>
            <person name="Lipzen A."/>
            <person name="Lundell T."/>
            <person name="Morin E."/>
            <person name="Murat C."/>
            <person name="Sun H."/>
            <person name="Tunlid A."/>
            <person name="Henrissat B."/>
            <person name="Grigoriev I.V."/>
            <person name="Hibbett D.S."/>
            <person name="Martin F."/>
            <person name="Nordberg H.P."/>
            <person name="Cantor M.N."/>
            <person name="Hua S.X."/>
        </authorList>
    </citation>
    <scope>NUCLEOTIDE SEQUENCE [LARGE SCALE GENOMIC DNA]</scope>
    <source>
        <strain evidence="2 3">LaAM-08-1</strain>
    </source>
</reference>
<feature type="region of interest" description="Disordered" evidence="1">
    <location>
        <begin position="24"/>
        <end position="61"/>
    </location>
</feature>
<dbReference type="HOGENOM" id="CLU_1532810_0_0_1"/>
<name>A0A0C9X1Y4_9AGAR</name>
<protein>
    <submittedName>
        <fullName evidence="2">Unplaced genomic scaffold K443scaffold_20, whole genome shotgun sequence</fullName>
    </submittedName>
</protein>
<reference evidence="3" key="2">
    <citation type="submission" date="2015-01" db="EMBL/GenBank/DDBJ databases">
        <title>Evolutionary Origins and Diversification of the Mycorrhizal Mutualists.</title>
        <authorList>
            <consortium name="DOE Joint Genome Institute"/>
            <consortium name="Mycorrhizal Genomics Consortium"/>
            <person name="Kohler A."/>
            <person name="Kuo A."/>
            <person name="Nagy L.G."/>
            <person name="Floudas D."/>
            <person name="Copeland A."/>
            <person name="Barry K.W."/>
            <person name="Cichocki N."/>
            <person name="Veneault-Fourrey C."/>
            <person name="LaButti K."/>
            <person name="Lindquist E.A."/>
            <person name="Lipzen A."/>
            <person name="Lundell T."/>
            <person name="Morin E."/>
            <person name="Murat C."/>
            <person name="Riley R."/>
            <person name="Ohm R."/>
            <person name="Sun H."/>
            <person name="Tunlid A."/>
            <person name="Henrissat B."/>
            <person name="Grigoriev I.V."/>
            <person name="Hibbett D.S."/>
            <person name="Martin F."/>
        </authorList>
    </citation>
    <scope>NUCLEOTIDE SEQUENCE [LARGE SCALE GENOMIC DNA]</scope>
    <source>
        <strain evidence="3">LaAM-08-1</strain>
    </source>
</reference>
<dbReference type="EMBL" id="KN838555">
    <property type="protein sequence ID" value="KIK06135.1"/>
    <property type="molecule type" value="Genomic_DNA"/>
</dbReference>